<comment type="catalytic activity">
    <reaction evidence="1 6">
        <text>adenosine 5'-phosphosulfate + ATP = 3'-phosphoadenylyl sulfate + ADP + H(+)</text>
        <dbReference type="Rhea" id="RHEA:24152"/>
        <dbReference type="ChEBI" id="CHEBI:15378"/>
        <dbReference type="ChEBI" id="CHEBI:30616"/>
        <dbReference type="ChEBI" id="CHEBI:58243"/>
        <dbReference type="ChEBI" id="CHEBI:58339"/>
        <dbReference type="ChEBI" id="CHEBI:456216"/>
        <dbReference type="EC" id="2.7.1.25"/>
    </reaction>
</comment>
<keyword evidence="3 6" id="KW-0808">Transferase</keyword>
<dbReference type="Proteomes" id="UP000598217">
    <property type="component" value="Unassembled WGS sequence"/>
</dbReference>
<dbReference type="InterPro" id="IPR025980">
    <property type="entry name" value="ATP-Sase_PUA-like_dom"/>
</dbReference>
<protein>
    <recommendedName>
        <fullName evidence="2 6">Adenylyl-sulfate kinase</fullName>
        <ecNumber evidence="2 6">2.7.1.25</ecNumber>
    </recommendedName>
    <alternativeName>
        <fullName evidence="6">APS kinase</fullName>
    </alternativeName>
    <alternativeName>
        <fullName evidence="6">ATP adenosine-5'-phosphosulfate 3'-phosphotransferase</fullName>
    </alternativeName>
    <alternativeName>
        <fullName evidence="6">Adenosine-5'-phosphosulfate kinase</fullName>
    </alternativeName>
</protein>
<dbReference type="PANTHER" id="PTHR42700:SF1">
    <property type="entry name" value="SULFATE ADENYLYLTRANSFERASE"/>
    <property type="match status" value="1"/>
</dbReference>
<proteinExistence type="inferred from homology"/>
<dbReference type="InterPro" id="IPR050512">
    <property type="entry name" value="Sulf_AdTrans/APS_kinase"/>
</dbReference>
<evidence type="ECO:0000256" key="1">
    <source>
        <dbReference type="ARBA" id="ARBA00001823"/>
    </source>
</evidence>
<dbReference type="Gene3D" id="3.10.400.10">
    <property type="entry name" value="Sulfate adenylyltransferase"/>
    <property type="match status" value="1"/>
</dbReference>
<dbReference type="InterPro" id="IPR027417">
    <property type="entry name" value="P-loop_NTPase"/>
</dbReference>
<organism evidence="10 11">
    <name type="scientific">Nocardiopsis terrae</name>
    <dbReference type="NCBI Taxonomy" id="372655"/>
    <lineage>
        <taxon>Bacteria</taxon>
        <taxon>Bacillati</taxon>
        <taxon>Actinomycetota</taxon>
        <taxon>Actinomycetes</taxon>
        <taxon>Streptosporangiales</taxon>
        <taxon>Nocardiopsidaceae</taxon>
        <taxon>Nocardiopsis</taxon>
    </lineage>
</organism>
<dbReference type="Gene3D" id="3.40.50.300">
    <property type="entry name" value="P-loop containing nucleotide triphosphate hydrolases"/>
    <property type="match status" value="1"/>
</dbReference>
<dbReference type="InterPro" id="IPR059117">
    <property type="entry name" value="APS_kinase_dom"/>
</dbReference>
<evidence type="ECO:0000256" key="6">
    <source>
        <dbReference type="HAMAP-Rule" id="MF_00065"/>
    </source>
</evidence>
<dbReference type="EMBL" id="JADBDY010000001">
    <property type="protein sequence ID" value="MBE1460040.1"/>
    <property type="molecule type" value="Genomic_DNA"/>
</dbReference>
<gene>
    <name evidence="6" type="primary">cysC</name>
    <name evidence="10" type="ORF">H4W79_004254</name>
</gene>
<dbReference type="InterPro" id="IPR015947">
    <property type="entry name" value="PUA-like_sf"/>
</dbReference>
<feature type="compositionally biased region" description="Polar residues" evidence="7">
    <location>
        <begin position="1"/>
        <end position="11"/>
    </location>
</feature>
<dbReference type="SUPFAM" id="SSF88697">
    <property type="entry name" value="PUA domain-like"/>
    <property type="match status" value="1"/>
</dbReference>
<dbReference type="PANTHER" id="PTHR42700">
    <property type="entry name" value="SULFATE ADENYLYLTRANSFERASE"/>
    <property type="match status" value="1"/>
</dbReference>
<evidence type="ECO:0000256" key="7">
    <source>
        <dbReference type="SAM" id="MobiDB-lite"/>
    </source>
</evidence>
<dbReference type="Pfam" id="PF01583">
    <property type="entry name" value="APS_kinase"/>
    <property type="match status" value="1"/>
</dbReference>
<comment type="caution">
    <text evidence="6">Lacks conserved residue(s) required for the propagation of feature annotation.</text>
</comment>
<keyword evidence="6" id="KW-0418">Kinase</keyword>
<feature type="region of interest" description="Disordered" evidence="7">
    <location>
        <begin position="1"/>
        <end position="22"/>
    </location>
</feature>
<evidence type="ECO:0000256" key="5">
    <source>
        <dbReference type="ARBA" id="ARBA00022840"/>
    </source>
</evidence>
<reference evidence="10 11" key="1">
    <citation type="submission" date="2020-10" db="EMBL/GenBank/DDBJ databases">
        <title>Sequencing the genomes of 1000 actinobacteria strains.</title>
        <authorList>
            <person name="Klenk H.-P."/>
        </authorList>
    </citation>
    <scope>NUCLEOTIDE SEQUENCE [LARGE SCALE GENOMIC DNA]</scope>
    <source>
        <strain evidence="10 11">DSM 45157</strain>
    </source>
</reference>
<dbReference type="HAMAP" id="MF_00065">
    <property type="entry name" value="Adenylyl_sulf_kinase"/>
    <property type="match status" value="1"/>
</dbReference>
<comment type="function">
    <text evidence="6">Catalyzes the synthesis of activated sulfate.</text>
</comment>
<evidence type="ECO:0000256" key="2">
    <source>
        <dbReference type="ARBA" id="ARBA00012121"/>
    </source>
</evidence>
<keyword evidence="4 6" id="KW-0547">Nucleotide-binding</keyword>
<accession>A0ABR9HM11</accession>
<dbReference type="EC" id="2.7.1.25" evidence="2 6"/>
<comment type="pathway">
    <text evidence="6">Sulfur metabolism; hydrogen sulfide biosynthesis; sulfite from sulfate: step 2/3.</text>
</comment>
<dbReference type="GO" id="GO:0004781">
    <property type="term" value="F:sulfate adenylyltransferase (ATP) activity"/>
    <property type="evidence" value="ECO:0007669"/>
    <property type="project" value="UniProtKB-EC"/>
</dbReference>
<evidence type="ECO:0000259" key="9">
    <source>
        <dbReference type="Pfam" id="PF14306"/>
    </source>
</evidence>
<feature type="binding site" evidence="6">
    <location>
        <begin position="361"/>
        <end position="368"/>
    </location>
    <ligand>
        <name>ATP</name>
        <dbReference type="ChEBI" id="CHEBI:30616"/>
    </ligand>
</feature>
<evidence type="ECO:0000259" key="8">
    <source>
        <dbReference type="Pfam" id="PF01583"/>
    </source>
</evidence>
<keyword evidence="11" id="KW-1185">Reference proteome</keyword>
<evidence type="ECO:0000256" key="3">
    <source>
        <dbReference type="ARBA" id="ARBA00022679"/>
    </source>
</evidence>
<dbReference type="InterPro" id="IPR002891">
    <property type="entry name" value="APS"/>
</dbReference>
<name>A0ABR9HM11_9ACTN</name>
<evidence type="ECO:0000313" key="11">
    <source>
        <dbReference type="Proteomes" id="UP000598217"/>
    </source>
</evidence>
<feature type="domain" description="ATP-sulfurylase PUA-like" evidence="9">
    <location>
        <begin position="29"/>
        <end position="106"/>
    </location>
</feature>
<sequence length="537" mass="57880">MSAHRQGSGSVEDTGRQAAPVFAPGPDGLAHLELILSGAYPLPGFMTREEAVSVADRGRLPDGRPWPVPVTLEVPEELVGEERLTLTDLEGAPLAELAVRESWESREGTGESGAAVARHHLAGDVSLLRPPTYGVLRELRPTPAEVRAQRGLEPCADQPLLAVVTDRPLHHRALHQIRAEAEALGSDGERTEILVVIDTGLHDEGLAAAVLAAEPLLPRSSFVVVTLPRSQARAAGKLGGTWTERDVALAAHVAAAYGATHLLAEVGEQGPETERVMALRPPLTVLDPEPWRYDTEQELWKPRTHVDPRAALGELPDARVEAELAHGRELPSWFTPARVGAELARLRPARTERGLTLLFTGLSGSGKSTIAQGVCDGIRRSGRTVTLLDGDVVRRMLSKGLTFSREDRELNIRRIGYVASEITRHGGVAVCAPIAPYAVGRAEVRAMVEEFGDFFLVHVATPLEECEARDRKGLYAKARAGEIPEFTGISDPYEEPVDADLVVDTVDADPAESVARVMAALREGGWLPVADQHVSED</sequence>
<keyword evidence="5 6" id="KW-0067">ATP-binding</keyword>
<dbReference type="SUPFAM" id="SSF52540">
    <property type="entry name" value="P-loop containing nucleoside triphosphate hydrolases"/>
    <property type="match status" value="1"/>
</dbReference>
<feature type="domain" description="APS kinase" evidence="8">
    <location>
        <begin position="353"/>
        <end position="504"/>
    </location>
</feature>
<evidence type="ECO:0000256" key="4">
    <source>
        <dbReference type="ARBA" id="ARBA00022741"/>
    </source>
</evidence>
<keyword evidence="10" id="KW-0548">Nucleotidyltransferase</keyword>
<comment type="similarity">
    <text evidence="6">Belongs to the APS kinase family.</text>
</comment>
<keyword evidence="6" id="KW-0597">Phosphoprotein</keyword>
<dbReference type="CDD" id="cd02027">
    <property type="entry name" value="APSK"/>
    <property type="match status" value="1"/>
</dbReference>
<dbReference type="Pfam" id="PF14306">
    <property type="entry name" value="PUA_2"/>
    <property type="match status" value="1"/>
</dbReference>
<evidence type="ECO:0000313" key="10">
    <source>
        <dbReference type="EMBL" id="MBE1460040.1"/>
    </source>
</evidence>
<dbReference type="NCBIfam" id="TIGR00455">
    <property type="entry name" value="apsK"/>
    <property type="match status" value="1"/>
</dbReference>
<comment type="caution">
    <text evidence="10">The sequence shown here is derived from an EMBL/GenBank/DDBJ whole genome shotgun (WGS) entry which is preliminary data.</text>
</comment>
<dbReference type="NCBIfam" id="NF003013">
    <property type="entry name" value="PRK03846.1"/>
    <property type="match status" value="1"/>
</dbReference>